<evidence type="ECO:0000313" key="4">
    <source>
        <dbReference type="Proteomes" id="UP000019443"/>
    </source>
</evidence>
<evidence type="ECO:0000256" key="1">
    <source>
        <dbReference type="SAM" id="SignalP"/>
    </source>
</evidence>
<organism evidence="3 4">
    <name type="scientific">Rhizobium favelukesii</name>
    <dbReference type="NCBI Taxonomy" id="348824"/>
    <lineage>
        <taxon>Bacteria</taxon>
        <taxon>Pseudomonadati</taxon>
        <taxon>Pseudomonadota</taxon>
        <taxon>Alphaproteobacteria</taxon>
        <taxon>Hyphomicrobiales</taxon>
        <taxon>Rhizobiaceae</taxon>
        <taxon>Rhizobium/Agrobacterium group</taxon>
        <taxon>Rhizobium</taxon>
    </lineage>
</organism>
<feature type="chain" id="PRO_5004880424" description="Rap1a immunity protein domain-containing protein" evidence="1">
    <location>
        <begin position="21"/>
        <end position="128"/>
    </location>
</feature>
<dbReference type="HOGENOM" id="CLU_1957817_0_0_5"/>
<dbReference type="Pfam" id="PF18602">
    <property type="entry name" value="Rap1a"/>
    <property type="match status" value="1"/>
</dbReference>
<dbReference type="InterPro" id="IPR041238">
    <property type="entry name" value="Rap1a"/>
</dbReference>
<dbReference type="RefSeq" id="WP_141652560.1">
    <property type="nucleotide sequence ID" value="NZ_ATTO01000020.1"/>
</dbReference>
<proteinExistence type="predicted"/>
<dbReference type="PATRIC" id="fig|348824.6.peg.4311"/>
<sequence length="128" mass="13983">MRVAGLVLTCLAMMTTTASAARADGMTVADFLAESHVNPKFLAAIGGAADGVRTMNVYLEVTRKQQKSFCIPPDLGLVPEQTREIAERYLRTHPDDAAKPSGLYALVVIYAYADAFPCRQARHRSERP</sequence>
<dbReference type="AlphaFoldDB" id="W6RL46"/>
<name>W6RL46_9HYPH</name>
<keyword evidence="4" id="KW-1185">Reference proteome</keyword>
<feature type="signal peptide" evidence="1">
    <location>
        <begin position="1"/>
        <end position="20"/>
    </location>
</feature>
<protein>
    <recommendedName>
        <fullName evidence="2">Rap1a immunity protein domain-containing protein</fullName>
    </recommendedName>
</protein>
<dbReference type="EMBL" id="HG916852">
    <property type="protein sequence ID" value="CDM59653.1"/>
    <property type="molecule type" value="Genomic_DNA"/>
</dbReference>
<dbReference type="KEGG" id="rhl:LPU83_4018"/>
<evidence type="ECO:0000259" key="2">
    <source>
        <dbReference type="Pfam" id="PF18602"/>
    </source>
</evidence>
<feature type="domain" description="Rap1a immunity protein" evidence="2">
    <location>
        <begin position="45"/>
        <end position="118"/>
    </location>
</feature>
<accession>W6RL46</accession>
<keyword evidence="1" id="KW-0732">Signal</keyword>
<reference evidence="3" key="1">
    <citation type="submission" date="2013-11" db="EMBL/GenBank/DDBJ databases">
        <title>Draft genome sequence of the broad-host-range Rhizobium sp. LPU83 strain, a member of the low-genetic diversity Oregon-like Rhizobium sp. group.</title>
        <authorList>
            <person name="Wibberg D."/>
            <person name="Puehler A."/>
            <person name="Schlueter A."/>
        </authorList>
    </citation>
    <scope>NUCLEOTIDE SEQUENCE [LARGE SCALE GENOMIC DNA]</scope>
    <source>
        <strain evidence="3">LPU83</strain>
    </source>
</reference>
<evidence type="ECO:0000313" key="3">
    <source>
        <dbReference type="EMBL" id="CDM59653.1"/>
    </source>
</evidence>
<gene>
    <name evidence="3" type="ORF">LPU83_4018</name>
</gene>
<dbReference type="Proteomes" id="UP000019443">
    <property type="component" value="Chromosome"/>
</dbReference>